<feature type="compositionally biased region" description="Basic and acidic residues" evidence="10">
    <location>
        <begin position="200"/>
        <end position="209"/>
    </location>
</feature>
<evidence type="ECO:0000256" key="5">
    <source>
        <dbReference type="ARBA" id="ARBA00023043"/>
    </source>
</evidence>
<dbReference type="SUPFAM" id="SSF48403">
    <property type="entry name" value="Ankyrin repeat"/>
    <property type="match status" value="1"/>
</dbReference>
<dbReference type="SMART" id="SM00015">
    <property type="entry name" value="IQ"/>
    <property type="match status" value="3"/>
</dbReference>
<feature type="region of interest" description="Disordered" evidence="10">
    <location>
        <begin position="1456"/>
        <end position="1477"/>
    </location>
</feature>
<keyword evidence="3" id="KW-0677">Repeat</keyword>
<evidence type="ECO:0000256" key="6">
    <source>
        <dbReference type="ARBA" id="ARBA00023159"/>
    </source>
</evidence>
<feature type="compositionally biased region" description="Basic and acidic residues" evidence="10">
    <location>
        <begin position="389"/>
        <end position="398"/>
    </location>
</feature>
<dbReference type="PANTHER" id="PTHR23335:SF1">
    <property type="entry name" value="CALMODULIN-BINDING TRANSCRIPTION ACTIVATOR, ISOFORM F"/>
    <property type="match status" value="1"/>
</dbReference>
<dbReference type="GO" id="GO:0048731">
    <property type="term" value="P:system development"/>
    <property type="evidence" value="ECO:0007669"/>
    <property type="project" value="UniProtKB-ARBA"/>
</dbReference>
<feature type="region of interest" description="Disordered" evidence="10">
    <location>
        <begin position="608"/>
        <end position="789"/>
    </location>
</feature>
<keyword evidence="5" id="KW-0040">ANK repeat</keyword>
<dbReference type="InterPro" id="IPR036770">
    <property type="entry name" value="Ankyrin_rpt-contain_sf"/>
</dbReference>
<feature type="region of interest" description="Disordered" evidence="10">
    <location>
        <begin position="1749"/>
        <end position="1789"/>
    </location>
</feature>
<keyword evidence="7" id="KW-0804">Transcription</keyword>
<feature type="region of interest" description="Disordered" evidence="10">
    <location>
        <begin position="1843"/>
        <end position="1877"/>
    </location>
</feature>
<dbReference type="InterPro" id="IPR013783">
    <property type="entry name" value="Ig-like_fold"/>
</dbReference>
<evidence type="ECO:0000256" key="7">
    <source>
        <dbReference type="ARBA" id="ARBA00023163"/>
    </source>
</evidence>
<dbReference type="Gene3D" id="1.25.40.20">
    <property type="entry name" value="Ankyrin repeat-containing domain"/>
    <property type="match status" value="1"/>
</dbReference>
<protein>
    <submittedName>
        <fullName evidence="12">Calmodulin-binding transcription activator 1</fullName>
    </submittedName>
</protein>
<evidence type="ECO:0000256" key="4">
    <source>
        <dbReference type="ARBA" id="ARBA00023015"/>
    </source>
</evidence>
<dbReference type="EMBL" id="GAMC01015113">
    <property type="protein sequence ID" value="JAB91442.1"/>
    <property type="molecule type" value="mRNA"/>
</dbReference>
<evidence type="ECO:0000313" key="12">
    <source>
        <dbReference type="EMBL" id="JAB91442.1"/>
    </source>
</evidence>
<keyword evidence="6" id="KW-0010">Activator</keyword>
<feature type="compositionally biased region" description="Low complexity" evidence="10">
    <location>
        <begin position="372"/>
        <end position="387"/>
    </location>
</feature>
<dbReference type="GO" id="GO:0006357">
    <property type="term" value="P:regulation of transcription by RNA polymerase II"/>
    <property type="evidence" value="ECO:0007669"/>
    <property type="project" value="TreeGrafter"/>
</dbReference>
<feature type="compositionally biased region" description="Basic and acidic residues" evidence="10">
    <location>
        <begin position="359"/>
        <end position="371"/>
    </location>
</feature>
<accession>W8AZ03</accession>
<dbReference type="GO" id="GO:0048468">
    <property type="term" value="P:cell development"/>
    <property type="evidence" value="ECO:0007669"/>
    <property type="project" value="UniProtKB-ARBA"/>
</dbReference>
<evidence type="ECO:0000256" key="3">
    <source>
        <dbReference type="ARBA" id="ARBA00022737"/>
    </source>
</evidence>
<dbReference type="FunFam" id="1.20.5.190:FF:000065">
    <property type="entry name" value="Calmodulin-binding transcription activator (Camta), drome"/>
    <property type="match status" value="1"/>
</dbReference>
<feature type="compositionally biased region" description="Low complexity" evidence="10">
    <location>
        <begin position="1848"/>
        <end position="1877"/>
    </location>
</feature>
<dbReference type="OrthoDB" id="407555at2759"/>
<feature type="region of interest" description="Disordered" evidence="10">
    <location>
        <begin position="518"/>
        <end position="595"/>
    </location>
</feature>
<dbReference type="GO" id="GO:0005634">
    <property type="term" value="C:nucleus"/>
    <property type="evidence" value="ECO:0007669"/>
    <property type="project" value="UniProtKB-SubCell"/>
</dbReference>
<name>W8AZ03_CERCA</name>
<dbReference type="Gene3D" id="2.60.40.10">
    <property type="entry name" value="Immunoglobulins"/>
    <property type="match status" value="1"/>
</dbReference>
<proteinExistence type="evidence at transcript level"/>
<feature type="compositionally biased region" description="Low complexity" evidence="10">
    <location>
        <begin position="759"/>
        <end position="780"/>
    </location>
</feature>
<dbReference type="InterPro" id="IPR000048">
    <property type="entry name" value="IQ_motif_EF-hand-BS"/>
</dbReference>
<feature type="compositionally biased region" description="Basic and acidic residues" evidence="10">
    <location>
        <begin position="608"/>
        <end position="705"/>
    </location>
</feature>
<feature type="compositionally biased region" description="Low complexity" evidence="10">
    <location>
        <begin position="850"/>
        <end position="865"/>
    </location>
</feature>
<dbReference type="Pfam" id="PF01833">
    <property type="entry name" value="TIG"/>
    <property type="match status" value="1"/>
</dbReference>
<dbReference type="GO" id="GO:0003690">
    <property type="term" value="F:double-stranded DNA binding"/>
    <property type="evidence" value="ECO:0007669"/>
    <property type="project" value="TreeGrafter"/>
</dbReference>
<feature type="region of interest" description="Disordered" evidence="10">
    <location>
        <begin position="1"/>
        <end position="134"/>
    </location>
</feature>
<evidence type="ECO:0000256" key="2">
    <source>
        <dbReference type="ARBA" id="ARBA00008267"/>
    </source>
</evidence>
<dbReference type="InterPro" id="IPR002909">
    <property type="entry name" value="IPT_dom"/>
</dbReference>
<feature type="region of interest" description="Disordered" evidence="10">
    <location>
        <begin position="848"/>
        <end position="877"/>
    </location>
</feature>
<feature type="compositionally biased region" description="Basic and acidic residues" evidence="10">
    <location>
        <begin position="179"/>
        <end position="190"/>
    </location>
</feature>
<keyword evidence="8" id="KW-0539">Nucleus</keyword>
<feature type="region of interest" description="Disordered" evidence="10">
    <location>
        <begin position="158"/>
        <end position="446"/>
    </location>
</feature>
<feature type="compositionally biased region" description="Polar residues" evidence="10">
    <location>
        <begin position="241"/>
        <end position="270"/>
    </location>
</feature>
<feature type="compositionally biased region" description="Basic and acidic residues" evidence="10">
    <location>
        <begin position="413"/>
        <end position="428"/>
    </location>
</feature>
<dbReference type="GO" id="GO:0000226">
    <property type="term" value="P:microtubule cytoskeleton organization"/>
    <property type="evidence" value="ECO:0007669"/>
    <property type="project" value="InterPro"/>
</dbReference>
<feature type="compositionally biased region" description="Low complexity" evidence="10">
    <location>
        <begin position="272"/>
        <end position="283"/>
    </location>
</feature>
<feature type="compositionally biased region" description="Low complexity" evidence="10">
    <location>
        <begin position="997"/>
        <end position="1008"/>
    </location>
</feature>
<reference evidence="12" key="1">
    <citation type="submission" date="2013-07" db="EMBL/GenBank/DDBJ databases">
        <authorList>
            <person name="Geib S."/>
        </authorList>
    </citation>
    <scope>NUCLEOTIDE SEQUENCE</scope>
</reference>
<feature type="compositionally biased region" description="Polar residues" evidence="10">
    <location>
        <begin position="1"/>
        <end position="16"/>
    </location>
</feature>
<dbReference type="PROSITE" id="PS50096">
    <property type="entry name" value="IQ"/>
    <property type="match status" value="2"/>
</dbReference>
<dbReference type="Pfam" id="PF05672">
    <property type="entry name" value="MAP7"/>
    <property type="match status" value="1"/>
</dbReference>
<feature type="compositionally biased region" description="Basic and acidic residues" evidence="10">
    <location>
        <begin position="19"/>
        <end position="129"/>
    </location>
</feature>
<dbReference type="SUPFAM" id="SSF81296">
    <property type="entry name" value="E set domains"/>
    <property type="match status" value="1"/>
</dbReference>
<comment type="subunit">
    <text evidence="9">May interact with calmodulin.</text>
</comment>
<dbReference type="Gene3D" id="1.20.5.190">
    <property type="match status" value="1"/>
</dbReference>
<keyword evidence="4" id="KW-0805">Transcription regulation</keyword>
<comment type="subcellular location">
    <subcellularLocation>
        <location evidence="1">Nucleus</location>
    </subcellularLocation>
</comment>
<feature type="region of interest" description="Disordered" evidence="10">
    <location>
        <begin position="987"/>
        <end position="1008"/>
    </location>
</feature>
<evidence type="ECO:0000256" key="10">
    <source>
        <dbReference type="SAM" id="MobiDB-lite"/>
    </source>
</evidence>
<reference evidence="12" key="2">
    <citation type="journal article" date="2014" name="BMC Genomics">
        <title>A genomic perspective to assessing quality of mass-reared SIT flies used in Mediterranean fruit fly (Ceratitis capitata) eradication in California.</title>
        <authorList>
            <person name="Calla B."/>
            <person name="Hall B."/>
            <person name="Hou S."/>
            <person name="Geib S.M."/>
        </authorList>
    </citation>
    <scope>NUCLEOTIDE SEQUENCE</scope>
</reference>
<evidence type="ECO:0000256" key="8">
    <source>
        <dbReference type="ARBA" id="ARBA00023242"/>
    </source>
</evidence>
<feature type="compositionally biased region" description="Polar residues" evidence="10">
    <location>
        <begin position="326"/>
        <end position="358"/>
    </location>
</feature>
<dbReference type="FunFam" id="2.60.40.10:FF:000089">
    <property type="entry name" value="calmodulin-binding transcription activator 2 isoform X1"/>
    <property type="match status" value="1"/>
</dbReference>
<evidence type="ECO:0000256" key="9">
    <source>
        <dbReference type="ARBA" id="ARBA00029480"/>
    </source>
</evidence>
<evidence type="ECO:0000259" key="11">
    <source>
        <dbReference type="Pfam" id="PF01833"/>
    </source>
</evidence>
<feature type="domain" description="IPT/TIG" evidence="11">
    <location>
        <begin position="1038"/>
        <end position="1115"/>
    </location>
</feature>
<feature type="compositionally biased region" description="Polar residues" evidence="10">
    <location>
        <begin position="548"/>
        <end position="558"/>
    </location>
</feature>
<feature type="region of interest" description="Disordered" evidence="10">
    <location>
        <begin position="1587"/>
        <end position="1609"/>
    </location>
</feature>
<comment type="similarity">
    <text evidence="2">Belongs to the CAMTA family.</text>
</comment>
<dbReference type="InterPro" id="IPR008604">
    <property type="entry name" value="MAP7_fam"/>
</dbReference>
<feature type="compositionally biased region" description="Polar residues" evidence="10">
    <location>
        <begin position="401"/>
        <end position="412"/>
    </location>
</feature>
<sequence length="1877" mass="209908">MASLVGEQQISSNNQEAEPVQKIESREGSVERKVCKDRDEKLKLARERQNEERQRKIEELKAQAEAAQRYREQKEEERRRRIEEIRQRDSEKRHQVEERKRAITEAEKERREYILRKNQERESRLETKKSSRSTVAFAFGSSTPRLLEPDFGLVSPSTYLGHRRSTSITNVTGASLSRRSSERELTDSGAKKRATSAGGTDRHEDDSVDSHATQIVFRSVARRKTDLMPTIPSPRDGHYGSRSSLSHTPRTPGSRSGNVTPGGNISTSRPGSAMSTSTNMSTSGYVARRSVPATRKQRPASIAGTGMSLEDLNKHKKDNRPPVKGSPSSTTASAQNTPKRTSNLMSTSMIVTSSSRLSSAEKKTPAKRDSVTPKSSTPKSLSKTSSSDRLNRSSKDIMSKSLISPSPSQTLVKSEKDKVTAIEQKKEVPPPPPVQSKEEKNSLNIAKSEAEYTADKTIAATEATVVAPDAVGPLTTDNVETVAPIVKANETKAEQLVDTAPIESKQIDATTVVAAVEQQQVLPAQPQPQPRSQNGSKENSEVRELTLPAQNGDNTDLMSASMIAKNKITTEEEAKAALAERRRLAREEAERQAELERQRLEAERLAELKRQEEEAERQRAFEEEANHLAEEQRRAEEERLRQAIEEAKQKEEEERRRREEEEKQRVQREEAERKAKEEAEKQRLEVAERLKREEKEREERRKRVEAIMSRTRKGAGGSGSATTPNSTPVKESTTPKSTADNLQQETQQDQSYTSNAVTNAVVSGSTDSSSTSGSTTTATTPNPPPQNNAAAVPTAVVTVVSTNVPAALKENINEPQNTQAMYEQAVIDKEAALINSFSNMLIDENAKNLHQQQQHQHQHEQQQQQSVSHSPHDLNDSLSFLNETLDLSQEDIQRTLIANMPFGVANQKASSTTPVTAAEAAEAQILSSIDFLEGNCGGQSDDEILVPGVTCEGDDEDADDVFANLDAFDMLVEFPELDLDDKQALSNAIHQQHHHTQQQQQQQLQQQTNIHSPLEQLSNNQPQCDTTLASNKKILNICDFSPEWAYTDGGVKVLVVGPWTNNASYTLLFDAQPVPTQLIQEGVLRCCCPPHEAGFATLQVSCNNFIISDTVLFEYKTTLCQEPPFDANTNDCLYKFTLLNRLALIDEKMQVKAEATATLFEQQTLLLHKNFEEQLVSYCQQLMKRVWLQNGNNWSGGFKGMTLLHLTAALGYSKLVCALLNWRSENPNIVLETEIDALSRDVYGYTPMAWACAYNHLEMAVILYKWNHNALKIKDNAHQTPLDIAHYKGHKVLMTEIYRLEEERNTQNKKNTFGTISLSLNKYALTGVHSKSLNSNEQLYDVKDNEHVFNSLEALDMQRSHDGVFLRPVAVASNQSPPNASRFSKRSSVDSGINMDIRTKSGKSFKDVPRLQSFESHDNFNLAVESSLDALAATNTTNILLSPTRKMDFALCEVSTGDSSPLPDKDHDDTSTINNDDVNDVTINNENDGIVGDSDAKVLTLAEHIIAAMPEHIKNEADEMMVLGSPLTEPLNSDSPSLNNGFMDPLDSLPNTHFESFDFNDHSYRYHDVSTPCSSLSPASSGPLQSPASYSILGADPTVSSPSPPPSTKQLTEFLHASSNSQYPFEADFSKLTLTDTEQRELYEAAKCIQKAYRSYKGRQKLEEQNKERTAAIVIQNYYRRYKQYAYYRQMTNAALVIQHGYRSYCRNKRFKKSQSSMSTGIDLSAGDSQSSPTSQCLSSFYDHFRNDQQQQQQQHLEFNSQPNTPKETSPSGPLKRTYSQSTQNQAARKIQQFMRQSRIKLQRERAEKEKLVHQRRAEYLQSLQYQEQPEIVCPLEKNEMPTATATNESPNQNAGNNNNNSNSSNIFSFNLNQNQH</sequence>
<feature type="compositionally biased region" description="Polar residues" evidence="10">
    <location>
        <begin position="1756"/>
        <end position="1787"/>
    </location>
</feature>
<dbReference type="GO" id="GO:0003712">
    <property type="term" value="F:transcription coregulator activity"/>
    <property type="evidence" value="ECO:0007669"/>
    <property type="project" value="TreeGrafter"/>
</dbReference>
<dbReference type="InterPro" id="IPR014756">
    <property type="entry name" value="Ig_E-set"/>
</dbReference>
<evidence type="ECO:0000256" key="1">
    <source>
        <dbReference type="ARBA" id="ARBA00004123"/>
    </source>
</evidence>
<dbReference type="GO" id="GO:0015630">
    <property type="term" value="C:microtubule cytoskeleton"/>
    <property type="evidence" value="ECO:0007669"/>
    <property type="project" value="InterPro"/>
</dbReference>
<dbReference type="PANTHER" id="PTHR23335">
    <property type="entry name" value="CALMODULIN-BINDING TRANSCRIPTION ACTIVATOR CAMTA"/>
    <property type="match status" value="1"/>
</dbReference>
<feature type="compositionally biased region" description="Polar residues" evidence="10">
    <location>
        <begin position="720"/>
        <end position="758"/>
    </location>
</feature>
<feature type="compositionally biased region" description="Basic and acidic residues" evidence="10">
    <location>
        <begin position="568"/>
        <end position="595"/>
    </location>
</feature>
<organism evidence="12">
    <name type="scientific">Ceratitis capitata</name>
    <name type="common">Mediterranean fruit fly</name>
    <name type="synonym">Tephritis capitata</name>
    <dbReference type="NCBI Taxonomy" id="7213"/>
    <lineage>
        <taxon>Eukaryota</taxon>
        <taxon>Metazoa</taxon>
        <taxon>Ecdysozoa</taxon>
        <taxon>Arthropoda</taxon>
        <taxon>Hexapoda</taxon>
        <taxon>Insecta</taxon>
        <taxon>Pterygota</taxon>
        <taxon>Neoptera</taxon>
        <taxon>Endopterygota</taxon>
        <taxon>Diptera</taxon>
        <taxon>Brachycera</taxon>
        <taxon>Muscomorpha</taxon>
        <taxon>Tephritoidea</taxon>
        <taxon>Tephritidae</taxon>
        <taxon>Ceratitis</taxon>
        <taxon>Ceratitis</taxon>
    </lineage>
</organism>
<gene>
    <name evidence="12" type="primary">CMTA1</name>
</gene>